<dbReference type="PROSITE" id="PS50097">
    <property type="entry name" value="BTB"/>
    <property type="match status" value="1"/>
</dbReference>
<dbReference type="Gene3D" id="3.30.710.10">
    <property type="entry name" value="Potassium Channel Kv1.1, Chain A"/>
    <property type="match status" value="1"/>
</dbReference>
<reference evidence="2 3" key="1">
    <citation type="submission" date="2019-02" db="EMBL/GenBank/DDBJ databases">
        <title>Genome sequencing of the rare red list fungi Hericium alpestre (H. flagellum).</title>
        <authorList>
            <person name="Buettner E."/>
            <person name="Kellner H."/>
        </authorList>
    </citation>
    <scope>NUCLEOTIDE SEQUENCE [LARGE SCALE GENOMIC DNA]</scope>
    <source>
        <strain evidence="2 3">DSM 108284</strain>
    </source>
</reference>
<dbReference type="Proteomes" id="UP000298061">
    <property type="component" value="Unassembled WGS sequence"/>
</dbReference>
<gene>
    <name evidence="2" type="ORF">EWM64_g4431</name>
</gene>
<protein>
    <recommendedName>
        <fullName evidence="1">BTB domain-containing protein</fullName>
    </recommendedName>
</protein>
<proteinExistence type="predicted"/>
<keyword evidence="3" id="KW-1185">Reference proteome</keyword>
<evidence type="ECO:0000313" key="2">
    <source>
        <dbReference type="EMBL" id="TFY79580.1"/>
    </source>
</evidence>
<comment type="caution">
    <text evidence="2">The sequence shown here is derived from an EMBL/GenBank/DDBJ whole genome shotgun (WGS) entry which is preliminary data.</text>
</comment>
<dbReference type="STRING" id="135208.A0A4Y9ZZJ0"/>
<evidence type="ECO:0000313" key="3">
    <source>
        <dbReference type="Proteomes" id="UP000298061"/>
    </source>
</evidence>
<dbReference type="Pfam" id="PF00651">
    <property type="entry name" value="BTB"/>
    <property type="match status" value="1"/>
</dbReference>
<dbReference type="SUPFAM" id="SSF54695">
    <property type="entry name" value="POZ domain"/>
    <property type="match status" value="1"/>
</dbReference>
<accession>A0A4Y9ZZJ0</accession>
<feature type="domain" description="BTB" evidence="1">
    <location>
        <begin position="18"/>
        <end position="88"/>
    </location>
</feature>
<dbReference type="AlphaFoldDB" id="A0A4Y9ZZJ0"/>
<dbReference type="InterPro" id="IPR000210">
    <property type="entry name" value="BTB/POZ_dom"/>
</dbReference>
<dbReference type="SMART" id="SM00225">
    <property type="entry name" value="BTB"/>
    <property type="match status" value="1"/>
</dbReference>
<sequence>MNPDTIFTRRDTLYFDDGNIVLAANLANNTGSVVFKVHKSVMAAHSPVFADMFSLPDAETASEAYDGVPLVRMPDPAEDLQKLLEALYCKPPHTPSIARPVLALSTKYEIAHLRQVTVDRLEADWPQTLDKWDELESAVAYRRSVYLHADLPFVDDIFPEPASALRLARDFDILSILPAVFYHLMRIPISFDRDILHNDDPNGILMDGGRTARWSLLQGDELLLILRGREQALRVLRHLLFNLDWNPNHPVPDNRLCTKDSHECLKDIFQTCSAALDSRRSDEDILFLLLPATWDKKEKERKICPLCRLGLESKIRGLRLAFWERLPEIFGLAKQTAEAGV</sequence>
<dbReference type="EMBL" id="SFCI01000476">
    <property type="protein sequence ID" value="TFY79580.1"/>
    <property type="molecule type" value="Genomic_DNA"/>
</dbReference>
<name>A0A4Y9ZZJ0_9AGAM</name>
<dbReference type="InterPro" id="IPR011333">
    <property type="entry name" value="SKP1/BTB/POZ_sf"/>
</dbReference>
<dbReference type="OrthoDB" id="3218112at2759"/>
<evidence type="ECO:0000259" key="1">
    <source>
        <dbReference type="PROSITE" id="PS50097"/>
    </source>
</evidence>
<organism evidence="2 3">
    <name type="scientific">Hericium alpestre</name>
    <dbReference type="NCBI Taxonomy" id="135208"/>
    <lineage>
        <taxon>Eukaryota</taxon>
        <taxon>Fungi</taxon>
        <taxon>Dikarya</taxon>
        <taxon>Basidiomycota</taxon>
        <taxon>Agaricomycotina</taxon>
        <taxon>Agaricomycetes</taxon>
        <taxon>Russulales</taxon>
        <taxon>Hericiaceae</taxon>
        <taxon>Hericium</taxon>
    </lineage>
</organism>
<dbReference type="CDD" id="cd18186">
    <property type="entry name" value="BTB_POZ_ZBTB_KLHL-like"/>
    <property type="match status" value="1"/>
</dbReference>